<dbReference type="InterPro" id="IPR016031">
    <property type="entry name" value="Trp_RNA-bd_attenuator-like_dom"/>
</dbReference>
<accession>A0A660CBR6</accession>
<dbReference type="Gene3D" id="3.60.160.10">
    <property type="entry name" value="Mitochondrial biogenesis AIM24"/>
    <property type="match status" value="1"/>
</dbReference>
<evidence type="ECO:0000313" key="2">
    <source>
        <dbReference type="Proteomes" id="UP000317303"/>
    </source>
</evidence>
<comment type="caution">
    <text evidence="1">The sequence shown here is derived from an EMBL/GenBank/DDBJ whole genome shotgun (WGS) entry which is preliminary data.</text>
</comment>
<protein>
    <submittedName>
        <fullName evidence="1">Uncharacterized protein (AIM24 family)</fullName>
    </submittedName>
</protein>
<dbReference type="Proteomes" id="UP000317303">
    <property type="component" value="Unassembled WGS sequence"/>
</dbReference>
<reference evidence="1 2" key="1">
    <citation type="submission" date="2019-07" db="EMBL/GenBank/DDBJ databases">
        <title>R&amp;d 2014.</title>
        <authorList>
            <person name="Klenk H.-P."/>
        </authorList>
    </citation>
    <scope>NUCLEOTIDE SEQUENCE [LARGE SCALE GENOMIC DNA]</scope>
    <source>
        <strain evidence="1 2">DSM 43194</strain>
    </source>
</reference>
<dbReference type="AlphaFoldDB" id="A0A660CBR6"/>
<dbReference type="RefSeq" id="WP_030532334.1">
    <property type="nucleotide sequence ID" value="NZ_JOIJ01000007.1"/>
</dbReference>
<gene>
    <name evidence="1" type="ORF">JD82_02881</name>
</gene>
<dbReference type="Pfam" id="PF01987">
    <property type="entry name" value="AIM24"/>
    <property type="match status" value="1"/>
</dbReference>
<dbReference type="InterPro" id="IPR002838">
    <property type="entry name" value="AIM24"/>
</dbReference>
<dbReference type="SUPFAM" id="SSF51219">
    <property type="entry name" value="TRAP-like"/>
    <property type="match status" value="1"/>
</dbReference>
<name>A0A660CBR6_9PSEU</name>
<keyword evidence="2" id="KW-1185">Reference proteome</keyword>
<sequence length="197" mass="20750">MEVHTRHTPTFGVARIVLAEGESVQAPDEAVMASAFGISVSRGPRGEHPVLTAPAGGGWVDLAPDTPGDVYPLGFDGRSGWCVSKVPASRVLARPASIRRDEQWPALQSLFGGTAGFLEHYSGTGSLVLSARGPVDLLNLDAGEMITVRPDFLVAYPDTIQVRLRALDPAAPQSVRTGEGLALDFAGPGTVLLQARR</sequence>
<dbReference type="EMBL" id="VLJV01000001">
    <property type="protein sequence ID" value="TWH21030.1"/>
    <property type="molecule type" value="Genomic_DNA"/>
</dbReference>
<proteinExistence type="predicted"/>
<evidence type="ECO:0000313" key="1">
    <source>
        <dbReference type="EMBL" id="TWH21030.1"/>
    </source>
</evidence>
<dbReference type="InterPro" id="IPR036983">
    <property type="entry name" value="AIM24_sf"/>
</dbReference>
<organism evidence="1 2">
    <name type="scientific">Prauserella rugosa</name>
    <dbReference type="NCBI Taxonomy" id="43354"/>
    <lineage>
        <taxon>Bacteria</taxon>
        <taxon>Bacillati</taxon>
        <taxon>Actinomycetota</taxon>
        <taxon>Actinomycetes</taxon>
        <taxon>Pseudonocardiales</taxon>
        <taxon>Pseudonocardiaceae</taxon>
        <taxon>Prauserella</taxon>
    </lineage>
</organism>
<dbReference type="OrthoDB" id="9779518at2"/>